<evidence type="ECO:0000256" key="1">
    <source>
        <dbReference type="ARBA" id="ARBA00008683"/>
    </source>
</evidence>
<evidence type="ECO:0000256" key="5">
    <source>
        <dbReference type="SAM" id="Phobius"/>
    </source>
</evidence>
<gene>
    <name evidence="7" type="ORF">AB835_09350</name>
</gene>
<accession>A0A1D2QP62</accession>
<evidence type="ECO:0000256" key="2">
    <source>
        <dbReference type="ARBA" id="ARBA00022670"/>
    </source>
</evidence>
<dbReference type="Gene3D" id="3.90.226.10">
    <property type="entry name" value="2-enoyl-CoA Hydratase, Chain A, domain 1"/>
    <property type="match status" value="1"/>
</dbReference>
<reference evidence="7 8" key="1">
    <citation type="journal article" date="2016" name="Appl. Environ. Microbiol.">
        <title>Lack of Overt Genome Reduction in the Bryostatin-Producing Bryozoan Symbiont "Candidatus Endobugula sertula".</title>
        <authorList>
            <person name="Miller I.J."/>
            <person name="Vanee N."/>
            <person name="Fong S.S."/>
            <person name="Lim-Fong G.E."/>
            <person name="Kwan J.C."/>
        </authorList>
    </citation>
    <scope>NUCLEOTIDE SEQUENCE [LARGE SCALE GENOMIC DNA]</scope>
    <source>
        <strain evidence="7">AB1-4</strain>
    </source>
</reference>
<dbReference type="GO" id="GO:0008236">
    <property type="term" value="F:serine-type peptidase activity"/>
    <property type="evidence" value="ECO:0007669"/>
    <property type="project" value="UniProtKB-KW"/>
</dbReference>
<dbReference type="GO" id="GO:0006508">
    <property type="term" value="P:proteolysis"/>
    <property type="evidence" value="ECO:0007669"/>
    <property type="project" value="UniProtKB-KW"/>
</dbReference>
<keyword evidence="5" id="KW-1133">Transmembrane helix</keyword>
<dbReference type="PANTHER" id="PTHR42987">
    <property type="entry name" value="PEPTIDASE S49"/>
    <property type="match status" value="1"/>
</dbReference>
<sequence>MGLFKRDGVDPSSEHRDWQLVSMIAQESLKEQRRSRRWGIFFKSLTFLYMSALFVAIFQQSTAHSTQGITKDHTGIVYLNGQISTNQPANADNIVHGLRKAFANQFSKAVILAINSPGGSPVQSGYVYDEIKRLRSEYPDKKLYAVIGDIGASGGYYIAAAADEIYADKSSLVGSIGVISANFGFVDLIEKLGVERRNYAAGKHKNFLDPFSPQREDETVFWESVLNSTHQQFIRAVKEGRGNRLIEDEKLFSGLVWNGEQALDIGLIDGLGSAGFVAREIIQLEDTYDYTYKPTPFETLVERFAVSIGKGLGYAVNATLNSPMQFR</sequence>
<keyword evidence="5" id="KW-0812">Transmembrane</keyword>
<dbReference type="Pfam" id="PF01343">
    <property type="entry name" value="Peptidase_S49"/>
    <property type="match status" value="1"/>
</dbReference>
<feature type="transmembrane region" description="Helical" evidence="5">
    <location>
        <begin position="40"/>
        <end position="58"/>
    </location>
</feature>
<dbReference type="InterPro" id="IPR047272">
    <property type="entry name" value="S49_SppA_C"/>
</dbReference>
<protein>
    <submittedName>
        <fullName evidence="7">Peptidase S49</fullName>
    </submittedName>
</protein>
<evidence type="ECO:0000256" key="3">
    <source>
        <dbReference type="ARBA" id="ARBA00022801"/>
    </source>
</evidence>
<dbReference type="EMBL" id="MDLC01000031">
    <property type="protein sequence ID" value="ODS23352.1"/>
    <property type="molecule type" value="Genomic_DNA"/>
</dbReference>
<keyword evidence="2" id="KW-0645">Protease</keyword>
<comment type="caution">
    <text evidence="7">The sequence shown here is derived from an EMBL/GenBank/DDBJ whole genome shotgun (WGS) entry which is preliminary data.</text>
</comment>
<dbReference type="InterPro" id="IPR029045">
    <property type="entry name" value="ClpP/crotonase-like_dom_sf"/>
</dbReference>
<proteinExistence type="inferred from homology"/>
<keyword evidence="4" id="KW-0720">Serine protease</keyword>
<keyword evidence="5" id="KW-0472">Membrane</keyword>
<dbReference type="InterPro" id="IPR002142">
    <property type="entry name" value="Peptidase_S49"/>
</dbReference>
<evidence type="ECO:0000313" key="8">
    <source>
        <dbReference type="Proteomes" id="UP000242502"/>
    </source>
</evidence>
<keyword evidence="3" id="KW-0378">Hydrolase</keyword>
<evidence type="ECO:0000259" key="6">
    <source>
        <dbReference type="Pfam" id="PF01343"/>
    </source>
</evidence>
<organism evidence="7 8">
    <name type="scientific">Candidatus Endobugula sertula</name>
    <name type="common">Bugula neritina bacterial symbiont</name>
    <dbReference type="NCBI Taxonomy" id="62101"/>
    <lineage>
        <taxon>Bacteria</taxon>
        <taxon>Pseudomonadati</taxon>
        <taxon>Pseudomonadota</taxon>
        <taxon>Gammaproteobacteria</taxon>
        <taxon>Cellvibrionales</taxon>
        <taxon>Cellvibrionaceae</taxon>
        <taxon>Candidatus Endobugula</taxon>
    </lineage>
</organism>
<evidence type="ECO:0000313" key="7">
    <source>
        <dbReference type="EMBL" id="ODS23352.1"/>
    </source>
</evidence>
<comment type="similarity">
    <text evidence="1">Belongs to the peptidase S49 family.</text>
</comment>
<dbReference type="Gene3D" id="6.20.330.10">
    <property type="match status" value="1"/>
</dbReference>
<dbReference type="AlphaFoldDB" id="A0A1D2QP62"/>
<dbReference type="CDD" id="cd07023">
    <property type="entry name" value="S49_Sppa_N_C"/>
    <property type="match status" value="1"/>
</dbReference>
<dbReference type="PANTHER" id="PTHR42987:SF8">
    <property type="entry name" value="PROTEINASE"/>
    <property type="match status" value="1"/>
</dbReference>
<dbReference type="SUPFAM" id="SSF52096">
    <property type="entry name" value="ClpP/crotonase"/>
    <property type="match status" value="1"/>
</dbReference>
<dbReference type="Proteomes" id="UP000242502">
    <property type="component" value="Unassembled WGS sequence"/>
</dbReference>
<evidence type="ECO:0000256" key="4">
    <source>
        <dbReference type="ARBA" id="ARBA00022825"/>
    </source>
</evidence>
<feature type="domain" description="Peptidase S49" evidence="6">
    <location>
        <begin position="140"/>
        <end position="277"/>
    </location>
</feature>
<dbReference type="STRING" id="62101.AB835_09350"/>
<name>A0A1D2QP62_9GAMM</name>